<comment type="subcellular location">
    <subcellularLocation>
        <location evidence="2">Cell membrane</location>
        <topology evidence="2">Multi-pass membrane protein</topology>
    </subcellularLocation>
    <subcellularLocation>
        <location evidence="1">Cell projection</location>
        <location evidence="1">Cilium</location>
    </subcellularLocation>
</comment>
<evidence type="ECO:0000313" key="23">
    <source>
        <dbReference type="Proteomes" id="UP000078541"/>
    </source>
</evidence>
<feature type="compositionally biased region" description="Basic and acidic residues" evidence="18">
    <location>
        <begin position="879"/>
        <end position="894"/>
    </location>
</feature>
<dbReference type="GO" id="GO:0005886">
    <property type="term" value="C:plasma membrane"/>
    <property type="evidence" value="ECO:0007669"/>
    <property type="project" value="UniProtKB-SubCell"/>
</dbReference>
<feature type="transmembrane region" description="Helical" evidence="19">
    <location>
        <begin position="459"/>
        <end position="476"/>
    </location>
</feature>
<dbReference type="InterPro" id="IPR015526">
    <property type="entry name" value="Frizzled/SFRP"/>
</dbReference>
<evidence type="ECO:0000256" key="19">
    <source>
        <dbReference type="SAM" id="Phobius"/>
    </source>
</evidence>
<evidence type="ECO:0000256" key="11">
    <source>
        <dbReference type="ARBA" id="ARBA00023157"/>
    </source>
</evidence>
<dbReference type="GO" id="GO:0030425">
    <property type="term" value="C:dendrite"/>
    <property type="evidence" value="ECO:0007669"/>
    <property type="project" value="TreeGrafter"/>
</dbReference>
<evidence type="ECO:0000256" key="18">
    <source>
        <dbReference type="SAM" id="MobiDB-lite"/>
    </source>
</evidence>
<dbReference type="InterPro" id="IPR041771">
    <property type="entry name" value="SMO_CRD"/>
</dbReference>
<keyword evidence="14" id="KW-0807">Transducer</keyword>
<evidence type="ECO:0000256" key="16">
    <source>
        <dbReference type="ARBA" id="ARBA00035037"/>
    </source>
</evidence>
<dbReference type="Pfam" id="PF01534">
    <property type="entry name" value="Frizzled"/>
    <property type="match status" value="1"/>
</dbReference>
<dbReference type="FunFam" id="1.20.1070.10:FF:000068">
    <property type="entry name" value="Smoothened, frizzled class receptor"/>
    <property type="match status" value="1"/>
</dbReference>
<feature type="transmembrane region" description="Helical" evidence="19">
    <location>
        <begin position="551"/>
        <end position="573"/>
    </location>
</feature>
<keyword evidence="13" id="KW-0325">Glycoprotein</keyword>
<dbReference type="GO" id="GO:0007389">
    <property type="term" value="P:pattern specification process"/>
    <property type="evidence" value="ECO:0007669"/>
    <property type="project" value="TreeGrafter"/>
</dbReference>
<evidence type="ECO:0000256" key="10">
    <source>
        <dbReference type="ARBA" id="ARBA00023136"/>
    </source>
</evidence>
<keyword evidence="10 19" id="KW-0472">Membrane</keyword>
<protein>
    <recommendedName>
        <fullName evidence="16">Protein smoothened</fullName>
    </recommendedName>
</protein>
<feature type="transmembrane region" description="Helical" evidence="19">
    <location>
        <begin position="593"/>
        <end position="618"/>
    </location>
</feature>
<proteinExistence type="inferred from homology"/>
<dbReference type="SMART" id="SM00063">
    <property type="entry name" value="FRI"/>
    <property type="match status" value="1"/>
</dbReference>
<dbReference type="PANTHER" id="PTHR11309:SF35">
    <property type="entry name" value="PROTEIN SMOOTHENED"/>
    <property type="match status" value="1"/>
</dbReference>
<dbReference type="InterPro" id="IPR036790">
    <property type="entry name" value="Frizzled_dom_sf"/>
</dbReference>
<feature type="region of interest" description="Disordered" evidence="18">
    <location>
        <begin position="864"/>
        <end position="921"/>
    </location>
</feature>
<evidence type="ECO:0000313" key="22">
    <source>
        <dbReference type="EMBL" id="KYN30579.1"/>
    </source>
</evidence>
<dbReference type="PRINTS" id="PR00489">
    <property type="entry name" value="FRIZZLED"/>
</dbReference>
<dbReference type="Proteomes" id="UP000078541">
    <property type="component" value="Unassembled WGS sequence"/>
</dbReference>
<keyword evidence="7" id="KW-0732">Signal</keyword>
<dbReference type="EMBL" id="KQ982021">
    <property type="protein sequence ID" value="KYN30579.1"/>
    <property type="molecule type" value="Genomic_DNA"/>
</dbReference>
<dbReference type="GO" id="GO:0007224">
    <property type="term" value="P:smoothened signaling pathway"/>
    <property type="evidence" value="ECO:0007669"/>
    <property type="project" value="TreeGrafter"/>
</dbReference>
<evidence type="ECO:0000256" key="5">
    <source>
        <dbReference type="ARBA" id="ARBA00022475"/>
    </source>
</evidence>
<feature type="transmembrane region" description="Helical" evidence="19">
    <location>
        <begin position="507"/>
        <end position="531"/>
    </location>
</feature>
<dbReference type="Gene3D" id="1.20.1070.10">
    <property type="entry name" value="Rhodopsin 7-helix transmembrane proteins"/>
    <property type="match status" value="1"/>
</dbReference>
<organism evidence="22 23">
    <name type="scientific">Trachymyrmex septentrionalis</name>
    <dbReference type="NCBI Taxonomy" id="34720"/>
    <lineage>
        <taxon>Eukaryota</taxon>
        <taxon>Metazoa</taxon>
        <taxon>Ecdysozoa</taxon>
        <taxon>Arthropoda</taxon>
        <taxon>Hexapoda</taxon>
        <taxon>Insecta</taxon>
        <taxon>Pterygota</taxon>
        <taxon>Neoptera</taxon>
        <taxon>Endopterygota</taxon>
        <taxon>Hymenoptera</taxon>
        <taxon>Apocrita</taxon>
        <taxon>Aculeata</taxon>
        <taxon>Formicoidea</taxon>
        <taxon>Formicidae</taxon>
        <taxon>Myrmicinae</taxon>
        <taxon>Trachymyrmex</taxon>
    </lineage>
</organism>
<feature type="transmembrane region" description="Helical" evidence="19">
    <location>
        <begin position="426"/>
        <end position="447"/>
    </location>
</feature>
<feature type="compositionally biased region" description="Basic residues" evidence="18">
    <location>
        <begin position="864"/>
        <end position="878"/>
    </location>
</feature>
<dbReference type="STRING" id="34720.A0A195ERS4"/>
<feature type="transmembrane region" description="Helical" evidence="19">
    <location>
        <begin position="639"/>
        <end position="659"/>
    </location>
</feature>
<keyword evidence="6 19" id="KW-0812">Transmembrane</keyword>
<dbReference type="GO" id="GO:0005113">
    <property type="term" value="F:patched binding"/>
    <property type="evidence" value="ECO:0007669"/>
    <property type="project" value="TreeGrafter"/>
</dbReference>
<feature type="compositionally biased region" description="Polar residues" evidence="18">
    <location>
        <begin position="896"/>
        <end position="911"/>
    </location>
</feature>
<dbReference type="SUPFAM" id="SSF63501">
    <property type="entry name" value="Frizzled cysteine-rich domain"/>
    <property type="match status" value="1"/>
</dbReference>
<dbReference type="PANTHER" id="PTHR11309">
    <property type="entry name" value="FRIZZLED"/>
    <property type="match status" value="1"/>
</dbReference>
<dbReference type="Gene3D" id="1.10.2000.10">
    <property type="entry name" value="Frizzled cysteine-rich domain"/>
    <property type="match status" value="1"/>
</dbReference>
<comment type="similarity">
    <text evidence="3">Belongs to the G-protein coupled receptor Fz/Smo family.</text>
</comment>
<dbReference type="InterPro" id="IPR035683">
    <property type="entry name" value="SMO_7TM"/>
</dbReference>
<dbReference type="AlphaFoldDB" id="A0A195ERS4"/>
<sequence>MDDVADSRGREAVLPDHSGISGSVACCNVNMTSIDSGVETGNDSNDSSIVQQEGQQQQVVASQVISNGVTAVDANSIGEFPLDLYDWPAVLHPLFVPDESRRTSPEVTVMLQRNRLLKINAEVSIVVTTITDLYRPKIRVRVLRTWRKNTNTQAVAWNDCFFNQFINEVINMYFPHLRYSVNNNGLSYLFMIFLLLLCCLLFCNSLPLELEHGFAANDDGENSMWKDMSRHQRIKDPNYRLDRYPIDELSPDISACRRPAKCVQLSKSTCMGTKLPYTFTTLDLIPEHVTQDIVEERLYLLQALKHVPKCWAVVQPFLCSIFMPKCINDTVELPSQEMCKMVSGPCRMLMNHTIWPSFAKCDNKELFPRLCQNDIRELKFNISGKCLKPLVPTDNALSIFDGVEGCGTQCYDPLYTPDEHNQIHSFIIWAASICCTFNLFTVLTFVIDWRSANKYPALVIFYINGCFMVSCIGWLIQFTPGSRDVVICHKDGTLRTREPSGENLSCVIVFVLVYYSLMAAAVWFVILTYAWHMSFRALGTIQDRIDKKSAYFHLIAWCIPLVLTVAIMALGRIDGNSMTGICFVGYADHMAKIFVLGPVLLAVLIGGYFLCRGLYTLICLKISSQEIISERASSKIKQTIVRMGLFSIGTLAAVVITFYCHIYEIQNSQQWQQSFRNYMICTIASKYADVSECKMDSRPSTGKLQLHLLALFSTGIFMSSWIWTSSTIDTWCRFLRRIFNRESEEPPIRLSKHKLIAHLFANRKTFNKAGRLSISFHNTHADPVGLNFDLNSASQDFSSTWAAALPKLVTRRGALVGTTGSVSSNRRNSADSEISYSYQCVSMESRRNSLDSQISVQIAQVKTTRKVASRSRGRRGKSRRDFGKSRSAKIDPLSRRGSTTSQDSQLITQIPIQMPNMGRRLGNAGLDERTLKIIDTKNTGMLLPFLLRGQSGSDENLSSEEKRQDMADKDVDVEAGNMEKEDEQDSDSEGSQSEDEVKMLDPENAHERSKNKERSNKNCKTYNHESDRRSRESHRSKYVLQDEAILKHLLQEASDIKVKNENEKKEAYRKAVMSDLDSSLTSCYPELTRLLQGDGQTNAREMATQTSLPLDILEMEELKQSIDEIINSRHCSSKGTQISPQLKKSKNITT</sequence>
<dbReference type="Pfam" id="PF01392">
    <property type="entry name" value="Fz"/>
    <property type="match status" value="1"/>
</dbReference>
<dbReference type="PROSITE" id="PS50261">
    <property type="entry name" value="G_PROTEIN_RECEP_F2_4"/>
    <property type="match status" value="1"/>
</dbReference>
<evidence type="ECO:0000256" key="12">
    <source>
        <dbReference type="ARBA" id="ARBA00023170"/>
    </source>
</evidence>
<evidence type="ECO:0000259" key="20">
    <source>
        <dbReference type="PROSITE" id="PS50038"/>
    </source>
</evidence>
<feature type="domain" description="G-protein coupled receptors family 2 profile 2" evidence="21">
    <location>
        <begin position="424"/>
        <end position="696"/>
    </location>
</feature>
<evidence type="ECO:0000256" key="15">
    <source>
        <dbReference type="ARBA" id="ARBA00023273"/>
    </source>
</evidence>
<dbReference type="InterPro" id="IPR000539">
    <property type="entry name" value="Frizzled/Smoothened_7TM"/>
</dbReference>
<evidence type="ECO:0000256" key="6">
    <source>
        <dbReference type="ARBA" id="ARBA00022692"/>
    </source>
</evidence>
<feature type="compositionally biased region" description="Acidic residues" evidence="18">
    <location>
        <begin position="980"/>
        <end position="994"/>
    </location>
</feature>
<keyword evidence="8 19" id="KW-1133">Transmembrane helix</keyword>
<keyword evidence="11" id="KW-1015">Disulfide bond</keyword>
<dbReference type="CDD" id="cd15030">
    <property type="entry name" value="7tmF_SMO_homolog"/>
    <property type="match status" value="1"/>
</dbReference>
<dbReference type="CDD" id="cd07451">
    <property type="entry name" value="CRD_SMO"/>
    <property type="match status" value="1"/>
</dbReference>
<dbReference type="PROSITE" id="PS50038">
    <property type="entry name" value="FZ"/>
    <property type="match status" value="1"/>
</dbReference>
<keyword evidence="12" id="KW-0675">Receptor</keyword>
<gene>
    <name evidence="22" type="ORF">ALC56_15275</name>
</gene>
<evidence type="ECO:0000256" key="17">
    <source>
        <dbReference type="PROSITE-ProRule" id="PRU00090"/>
    </source>
</evidence>
<keyword evidence="5" id="KW-1003">Cell membrane</keyword>
<reference evidence="22 23" key="1">
    <citation type="submission" date="2016-03" db="EMBL/GenBank/DDBJ databases">
        <title>Trachymyrmex septentrionalis WGS genome.</title>
        <authorList>
            <person name="Nygaard S."/>
            <person name="Hu H."/>
            <person name="Boomsma J."/>
            <person name="Zhang G."/>
        </authorList>
    </citation>
    <scope>NUCLEOTIDE SEQUENCE [LARGE SCALE GENOMIC DNA]</scope>
    <source>
        <strain evidence="22">Tsep2-gDNA-1</strain>
        <tissue evidence="22">Whole body</tissue>
    </source>
</reference>
<evidence type="ECO:0000256" key="13">
    <source>
        <dbReference type="ARBA" id="ARBA00023180"/>
    </source>
</evidence>
<evidence type="ECO:0000256" key="3">
    <source>
        <dbReference type="ARBA" id="ARBA00008077"/>
    </source>
</evidence>
<comment type="caution">
    <text evidence="17">Lacks conserved residue(s) required for the propagation of feature annotation.</text>
</comment>
<evidence type="ECO:0000256" key="7">
    <source>
        <dbReference type="ARBA" id="ARBA00022729"/>
    </source>
</evidence>
<dbReference type="GO" id="GO:0071679">
    <property type="term" value="P:commissural neuron axon guidance"/>
    <property type="evidence" value="ECO:0007669"/>
    <property type="project" value="TreeGrafter"/>
</dbReference>
<feature type="transmembrane region" description="Helical" evidence="19">
    <location>
        <begin position="186"/>
        <end position="208"/>
    </location>
</feature>
<evidence type="ECO:0000256" key="2">
    <source>
        <dbReference type="ARBA" id="ARBA00004651"/>
    </source>
</evidence>
<evidence type="ECO:0000256" key="14">
    <source>
        <dbReference type="ARBA" id="ARBA00023224"/>
    </source>
</evidence>
<evidence type="ECO:0000256" key="8">
    <source>
        <dbReference type="ARBA" id="ARBA00022989"/>
    </source>
</evidence>
<evidence type="ECO:0000256" key="4">
    <source>
        <dbReference type="ARBA" id="ARBA00022473"/>
    </source>
</evidence>
<feature type="compositionally biased region" description="Basic and acidic residues" evidence="18">
    <location>
        <begin position="959"/>
        <end position="972"/>
    </location>
</feature>
<evidence type="ECO:0000256" key="1">
    <source>
        <dbReference type="ARBA" id="ARBA00004138"/>
    </source>
</evidence>
<dbReference type="GO" id="GO:0004930">
    <property type="term" value="F:G protein-coupled receptor activity"/>
    <property type="evidence" value="ECO:0007669"/>
    <property type="project" value="UniProtKB-KW"/>
</dbReference>
<feature type="domain" description="FZ" evidence="20">
    <location>
        <begin position="257"/>
        <end position="374"/>
    </location>
</feature>
<accession>A0A195ERS4</accession>
<dbReference type="GO" id="GO:0005929">
    <property type="term" value="C:cilium"/>
    <property type="evidence" value="ECO:0007669"/>
    <property type="project" value="UniProtKB-SubCell"/>
</dbReference>
<dbReference type="InterPro" id="IPR017981">
    <property type="entry name" value="GPCR_2-like_7TM"/>
</dbReference>
<dbReference type="SMART" id="SM01330">
    <property type="entry name" value="Frizzled"/>
    <property type="match status" value="1"/>
</dbReference>
<keyword evidence="23" id="KW-1185">Reference proteome</keyword>
<name>A0A195ERS4_9HYME</name>
<keyword evidence="9" id="KW-0297">G-protein coupled receptor</keyword>
<feature type="compositionally biased region" description="Basic and acidic residues" evidence="18">
    <location>
        <begin position="995"/>
        <end position="1035"/>
    </location>
</feature>
<dbReference type="InterPro" id="IPR020067">
    <property type="entry name" value="Frizzled_dom"/>
</dbReference>
<feature type="region of interest" description="Disordered" evidence="18">
    <location>
        <begin position="949"/>
        <end position="1036"/>
    </location>
</feature>
<evidence type="ECO:0000256" key="9">
    <source>
        <dbReference type="ARBA" id="ARBA00023040"/>
    </source>
</evidence>
<keyword evidence="15" id="KW-0966">Cell projection</keyword>
<dbReference type="GO" id="GO:0009888">
    <property type="term" value="P:tissue development"/>
    <property type="evidence" value="ECO:0007669"/>
    <property type="project" value="UniProtKB-ARBA"/>
</dbReference>
<evidence type="ECO:0000259" key="21">
    <source>
        <dbReference type="PROSITE" id="PS50261"/>
    </source>
</evidence>
<dbReference type="GO" id="GO:0007417">
    <property type="term" value="P:central nervous system development"/>
    <property type="evidence" value="ECO:0007669"/>
    <property type="project" value="TreeGrafter"/>
</dbReference>
<keyword evidence="4" id="KW-0217">Developmental protein</keyword>